<keyword evidence="4" id="KW-1185">Reference proteome</keyword>
<dbReference type="STRING" id="65357.A0A024FTN5"/>
<dbReference type="SUPFAM" id="SSF47473">
    <property type="entry name" value="EF-hand"/>
    <property type="match status" value="1"/>
</dbReference>
<dbReference type="InterPro" id="IPR011992">
    <property type="entry name" value="EF-hand-dom_pair"/>
</dbReference>
<dbReference type="PROSITE" id="PS00018">
    <property type="entry name" value="EF_HAND_1"/>
    <property type="match status" value="2"/>
</dbReference>
<dbReference type="Proteomes" id="UP000053237">
    <property type="component" value="Unassembled WGS sequence"/>
</dbReference>
<comment type="caution">
    <text evidence="3">The sequence shown here is derived from an EMBL/GenBank/DDBJ whole genome shotgun (WGS) entry which is preliminary data.</text>
</comment>
<dbReference type="Gene3D" id="1.10.238.10">
    <property type="entry name" value="EF-hand"/>
    <property type="match status" value="2"/>
</dbReference>
<sequence length="1715" mass="190061">MNAVKRHIDAPRHKNPHSCSVYSFTGYSIENVRLGSFSNSFFDKKEEEIALMNDFESWESGTHRWKLSESNQTLFDPQDLFGISTYHFGLLGPLELSQGSLTFDTDKAQVRGDVHLDGIVTKTWKGTSVAVFNFLTVYLGKGVDIVLLGRLPFVLLSRSSMIIDAELDIDPGTLGGFPGGGSIGLIDLNQNGPGSVNALLHVVTLSTSATQITQIQEVQTICPDGENIGGYFILSYTSNDVKYSLKTQKTQPITYDASAYDVQLIMQDAFPELGQLLVERLDTSEQNAKIGRAWRITFQSATLNAPLLKALSFLEGVGAKVLTRYIQERNQIGGGFRLSFQGLMTRLVSHNVSAESLSEILLDDLSLVDAVVSRTDPLDRCWQGSTTPNINASASISSLPDAFFNPAEWLLPEQRPLSDAQADWAPKLCSSGRGSGDSFVWKIQLYTKILGGSQKLSEASVQKKNCSCSLIEVDYTKLTGIGSMAQVTNCKCFSMAFGGAGGSFGGNGGGGYVPRHSPLNGIVGQPYLTDTVEDLLGGSGGAAGAENPIDIIPLTYPVLGGSGGGSVYLGAVNDILLGHNSRIRVNGENGSDGFRAGGGGAGGSIVLASAATVANHGNIESNGGNGGNDIFPSSSSYYGGGGSGGRVAIYAQAVSNWGAGSIKVAGGTSVAGKRSGEAGSVYVSATSSPSMRVDPSLGAAGTNKSLLVRQASDLSITMQNQEENRGPRYVFLQAENPTWISYFIRIGGIDIDAIESVNGAMFRLQDSSKAQDFLISIGIVNGHFTHGSNNISLPVEELHASVQPDRWYKVDIRIAWSTKTYSVSLNDVLKVRRASFHAENITAIQLNNYNVPSVWWDEVYVGNDRLMGFVCPQLFSFISDNDNEAVDQEVVKAIVAPSRGLRKLWTSEPEVTKETFHEMIKHESHLSRRAFYQHNYGNLVHFDGEPYTAFKNDVHERPQNSEIEVEQFVDANLDPIAQNEFLIIQKSIQDFTIVISDESSVQDGFESSFDTVYWYSDVFYNTTDYARRNRLLGGIGSCSTKDYVEWRNEGIVLDYEVLLNSSGQRTGEGLFAERPNVVYNKITHKFVMWMHVDNLNNTLGLEGVATSMYPNGPFDFDRSFYPDAPVESPAGKVIRSMKDQTIALLNHESTDAEPPTAFLIRSYHKTVEYWLPHPVMDPLWQSVQTASGKADFSMSYHRAFYHSGYDDPQDVYLQRWRMEDQPWSYRCCAPDDMDNCVIVSSSDNSNIENERCPVGNELKLEILGQAQDFPSIQSRFKDPSEPGNSLFQADSVTAHTTWGYQVYNTKTWSENYFDALKINMSLFIFKRYWTKQREEIMAQALVLNVTMPQEDGNISNMAIVVNNTDVIEAMLGDLGVPISLSVMAKYSSHDLAVIDPNADGKITQKEAIAFDALAQSLPPSTYSELKMDFAALKAAHAKNLDLNQNGIVTYNEFQDWVKNDPDLVFEEFDADKSGYLDEEELTRFLCLRQIPRLDHIIIFLDPSFDGRVHYHRFLNFLRKGPLYIFDYYDNDRSGSLSTFEMSLLRKDLGGMLDLNSTLFTRNVGEELRKEEYFEWVGTWISLLRDERDHLKVDNAIHATRPDSLIGPMRVVERRRAKYVSICRLTEDYLSTEEHFQEIEGDFEGSNALLNFAALAYGLFGLEEKHIVPLDDLKLNPDISFRLFLSPAMLHQQASYWNGRNREARTAAPVDFLYDT</sequence>
<name>A0A024FTN5_9STRA</name>
<dbReference type="PROSITE" id="PS50222">
    <property type="entry name" value="EF_HAND_2"/>
    <property type="match status" value="1"/>
</dbReference>
<dbReference type="GO" id="GO:0005509">
    <property type="term" value="F:calcium ion binding"/>
    <property type="evidence" value="ECO:0007669"/>
    <property type="project" value="InterPro"/>
</dbReference>
<dbReference type="PANTHER" id="PTHR22925">
    <property type="entry name" value="GLYCOSYL HYDROLASE 43 FAMILY MEMBER"/>
    <property type="match status" value="1"/>
</dbReference>
<dbReference type="Gene3D" id="2.115.10.20">
    <property type="entry name" value="Glycosyl hydrolase domain, family 43"/>
    <property type="match status" value="1"/>
</dbReference>
<evidence type="ECO:0000259" key="2">
    <source>
        <dbReference type="PROSITE" id="PS50222"/>
    </source>
</evidence>
<dbReference type="PANTHER" id="PTHR22925:SF3">
    <property type="entry name" value="GLYCOSYL HYDROLASE FAMILY PROTEIN 43"/>
    <property type="match status" value="1"/>
</dbReference>
<protein>
    <recommendedName>
        <fullName evidence="2">EF-hand domain-containing protein</fullName>
    </recommendedName>
</protein>
<dbReference type="SUPFAM" id="SSF75005">
    <property type="entry name" value="Arabinanase/levansucrase/invertase"/>
    <property type="match status" value="1"/>
</dbReference>
<dbReference type="OrthoDB" id="9970295at2759"/>
<organism evidence="3 4">
    <name type="scientific">Albugo candida</name>
    <dbReference type="NCBI Taxonomy" id="65357"/>
    <lineage>
        <taxon>Eukaryota</taxon>
        <taxon>Sar</taxon>
        <taxon>Stramenopiles</taxon>
        <taxon>Oomycota</taxon>
        <taxon>Peronosporomycetes</taxon>
        <taxon>Albuginales</taxon>
        <taxon>Albuginaceae</taxon>
        <taxon>Albugo</taxon>
    </lineage>
</organism>
<reference evidence="3 4" key="1">
    <citation type="submission" date="2012-05" db="EMBL/GenBank/DDBJ databases">
        <title>Recombination and specialization in a pathogen metapopulation.</title>
        <authorList>
            <person name="Gardiner A."/>
            <person name="Kemen E."/>
            <person name="Schultz-Larsen T."/>
            <person name="MacLean D."/>
            <person name="Van Oosterhout C."/>
            <person name="Jones J.D.G."/>
        </authorList>
    </citation>
    <scope>NUCLEOTIDE SEQUENCE [LARGE SCALE GENOMIC DNA]</scope>
    <source>
        <strain evidence="3 4">Ac Nc2</strain>
    </source>
</reference>
<feature type="domain" description="EF-hand" evidence="2">
    <location>
        <begin position="1456"/>
        <end position="1491"/>
    </location>
</feature>
<dbReference type="InterPro" id="IPR018247">
    <property type="entry name" value="EF_Hand_1_Ca_BS"/>
</dbReference>
<dbReference type="InterPro" id="IPR023296">
    <property type="entry name" value="Glyco_hydro_beta-prop_sf"/>
</dbReference>
<proteinExistence type="predicted"/>
<dbReference type="InParanoid" id="A0A024FTN5"/>
<dbReference type="Pfam" id="PF13202">
    <property type="entry name" value="EF-hand_5"/>
    <property type="match status" value="1"/>
</dbReference>
<gene>
    <name evidence="3" type="ORF">BN9_093080</name>
</gene>
<keyword evidence="1" id="KW-0106">Calcium</keyword>
<dbReference type="EMBL" id="CAIX01000211">
    <property type="protein sequence ID" value="CCI10312.1"/>
    <property type="molecule type" value="Genomic_DNA"/>
</dbReference>
<evidence type="ECO:0000313" key="3">
    <source>
        <dbReference type="EMBL" id="CCI10312.1"/>
    </source>
</evidence>
<dbReference type="InterPro" id="IPR002048">
    <property type="entry name" value="EF_hand_dom"/>
</dbReference>
<evidence type="ECO:0000313" key="4">
    <source>
        <dbReference type="Proteomes" id="UP000053237"/>
    </source>
</evidence>
<evidence type="ECO:0000256" key="1">
    <source>
        <dbReference type="ARBA" id="ARBA00022837"/>
    </source>
</evidence>
<accession>A0A024FTN5</accession>